<accession>A0A9P6GCT2</accession>
<feature type="compositionally biased region" description="Low complexity" evidence="1">
    <location>
        <begin position="142"/>
        <end position="151"/>
    </location>
</feature>
<feature type="chain" id="PRO_5040313967" evidence="2">
    <location>
        <begin position="20"/>
        <end position="308"/>
    </location>
</feature>
<dbReference type="AlphaFoldDB" id="A0A9P6GCT2"/>
<evidence type="ECO:0000256" key="1">
    <source>
        <dbReference type="SAM" id="MobiDB-lite"/>
    </source>
</evidence>
<evidence type="ECO:0000256" key="2">
    <source>
        <dbReference type="SAM" id="SignalP"/>
    </source>
</evidence>
<sequence>MLLLDLATPLLLLTVSVAAHKPRTRNKTPWGADTLSSLYARTTTTTPTTSSTKPPPTISYPPPTTPLDNRKYKRTIAESRTVETPTTPASSPPLPPIRTSAPPAIEYGKGQKPLVARPKPEPEVAPKIDIKRPKAEMPPAQPAASTPTTQPETTITVYRKTRPASKSPAPQTKPPEDWWSAMSKRIPCWFPGARNCDSSVRSAPTTSTATANLPREPGSPRALGKEKPVLDSTLCKPCLDVMRRCMLQRAMAGEVINSAMYRKCMRQLCFFDEAWPARCRAGGRCGDMFSCPQSELLLSDWDERGFYR</sequence>
<gene>
    <name evidence="3" type="ORF">PMIN01_09934</name>
</gene>
<evidence type="ECO:0000313" key="3">
    <source>
        <dbReference type="EMBL" id="KAF9732005.1"/>
    </source>
</evidence>
<feature type="compositionally biased region" description="Basic and acidic residues" evidence="1">
    <location>
        <begin position="118"/>
        <end position="135"/>
    </location>
</feature>
<feature type="region of interest" description="Disordered" evidence="1">
    <location>
        <begin position="23"/>
        <end position="151"/>
    </location>
</feature>
<dbReference type="OrthoDB" id="10474373at2759"/>
<evidence type="ECO:0000313" key="4">
    <source>
        <dbReference type="Proteomes" id="UP000756921"/>
    </source>
</evidence>
<keyword evidence="4" id="KW-1185">Reference proteome</keyword>
<reference evidence="3" key="1">
    <citation type="journal article" date="2020" name="Mol. Plant Microbe Interact.">
        <title>Genome Sequence of the Biocontrol Agent Coniothyrium minitans strain Conio (IMI 134523).</title>
        <authorList>
            <person name="Patel D."/>
            <person name="Shittu T.A."/>
            <person name="Baroncelli R."/>
            <person name="Muthumeenakshi S."/>
            <person name="Osborne T.H."/>
            <person name="Janganan T.K."/>
            <person name="Sreenivasaprasad S."/>
        </authorList>
    </citation>
    <scope>NUCLEOTIDE SEQUENCE</scope>
    <source>
        <strain evidence="3">Conio</strain>
    </source>
</reference>
<dbReference type="EMBL" id="WJXW01000011">
    <property type="protein sequence ID" value="KAF9732005.1"/>
    <property type="molecule type" value="Genomic_DNA"/>
</dbReference>
<protein>
    <submittedName>
        <fullName evidence="3">Uncharacterized protein</fullName>
    </submittedName>
</protein>
<feature type="compositionally biased region" description="Pro residues" evidence="1">
    <location>
        <begin position="53"/>
        <end position="65"/>
    </location>
</feature>
<comment type="caution">
    <text evidence="3">The sequence shown here is derived from an EMBL/GenBank/DDBJ whole genome shotgun (WGS) entry which is preliminary data.</text>
</comment>
<feature type="region of interest" description="Disordered" evidence="1">
    <location>
        <begin position="199"/>
        <end position="225"/>
    </location>
</feature>
<name>A0A9P6GCT2_9PLEO</name>
<dbReference type="Proteomes" id="UP000756921">
    <property type="component" value="Unassembled WGS sequence"/>
</dbReference>
<keyword evidence="2" id="KW-0732">Signal</keyword>
<organism evidence="3 4">
    <name type="scientific">Paraphaeosphaeria minitans</name>
    <dbReference type="NCBI Taxonomy" id="565426"/>
    <lineage>
        <taxon>Eukaryota</taxon>
        <taxon>Fungi</taxon>
        <taxon>Dikarya</taxon>
        <taxon>Ascomycota</taxon>
        <taxon>Pezizomycotina</taxon>
        <taxon>Dothideomycetes</taxon>
        <taxon>Pleosporomycetidae</taxon>
        <taxon>Pleosporales</taxon>
        <taxon>Massarineae</taxon>
        <taxon>Didymosphaeriaceae</taxon>
        <taxon>Paraphaeosphaeria</taxon>
    </lineage>
</organism>
<proteinExistence type="predicted"/>
<feature type="compositionally biased region" description="Low complexity" evidence="1">
    <location>
        <begin position="42"/>
        <end position="52"/>
    </location>
</feature>
<feature type="signal peptide" evidence="2">
    <location>
        <begin position="1"/>
        <end position="19"/>
    </location>
</feature>
<feature type="compositionally biased region" description="Polar residues" evidence="1">
    <location>
        <begin position="199"/>
        <end position="211"/>
    </location>
</feature>